<accession>X1L7V8</accession>
<dbReference type="EMBL" id="BARV01000771">
    <property type="protein sequence ID" value="GAI01951.1"/>
    <property type="molecule type" value="Genomic_DNA"/>
</dbReference>
<sequence>TISNRKGRVILKKNCKIGANSVILPNVTIGENSVVGACSVIRYGTNIPANEIWVGIPAKKIGEIKNGKRIFFKNK</sequence>
<comment type="caution">
    <text evidence="1">The sequence shown here is derived from an EMBL/GenBank/DDBJ whole genome shotgun (WGS) entry which is preliminary data.</text>
</comment>
<evidence type="ECO:0000313" key="1">
    <source>
        <dbReference type="EMBL" id="GAI01951.1"/>
    </source>
</evidence>
<organism evidence="1">
    <name type="scientific">marine sediment metagenome</name>
    <dbReference type="NCBI Taxonomy" id="412755"/>
    <lineage>
        <taxon>unclassified sequences</taxon>
        <taxon>metagenomes</taxon>
        <taxon>ecological metagenomes</taxon>
    </lineage>
</organism>
<gene>
    <name evidence="1" type="ORF">S06H3_02588</name>
</gene>
<evidence type="ECO:0008006" key="2">
    <source>
        <dbReference type="Google" id="ProtNLM"/>
    </source>
</evidence>
<protein>
    <recommendedName>
        <fullName evidence="2">Acyltransferase</fullName>
    </recommendedName>
</protein>
<dbReference type="Pfam" id="PF00132">
    <property type="entry name" value="Hexapep"/>
    <property type="match status" value="1"/>
</dbReference>
<name>X1L7V8_9ZZZZ</name>
<dbReference type="PANTHER" id="PTHR43300">
    <property type="entry name" value="ACETYLTRANSFERASE"/>
    <property type="match status" value="1"/>
</dbReference>
<dbReference type="InterPro" id="IPR011004">
    <property type="entry name" value="Trimer_LpxA-like_sf"/>
</dbReference>
<dbReference type="InterPro" id="IPR001451">
    <property type="entry name" value="Hexapep"/>
</dbReference>
<dbReference type="PANTHER" id="PTHR43300:SF4">
    <property type="entry name" value="ACYL-[ACYL-CARRIER-PROTEIN]--UDP-N-ACETYLGLUCOSAMINE O-ACYLTRANSFERASE"/>
    <property type="match status" value="1"/>
</dbReference>
<dbReference type="AlphaFoldDB" id="X1L7V8"/>
<dbReference type="Gene3D" id="2.160.10.10">
    <property type="entry name" value="Hexapeptide repeat proteins"/>
    <property type="match status" value="1"/>
</dbReference>
<reference evidence="1" key="1">
    <citation type="journal article" date="2014" name="Front. Microbiol.">
        <title>High frequency of phylogenetically diverse reductive dehalogenase-homologous genes in deep subseafloor sedimentary metagenomes.</title>
        <authorList>
            <person name="Kawai M."/>
            <person name="Futagami T."/>
            <person name="Toyoda A."/>
            <person name="Takaki Y."/>
            <person name="Nishi S."/>
            <person name="Hori S."/>
            <person name="Arai W."/>
            <person name="Tsubouchi T."/>
            <person name="Morono Y."/>
            <person name="Uchiyama I."/>
            <person name="Ito T."/>
            <person name="Fujiyama A."/>
            <person name="Inagaki F."/>
            <person name="Takami H."/>
        </authorList>
    </citation>
    <scope>NUCLEOTIDE SEQUENCE</scope>
    <source>
        <strain evidence="1">Expedition CK06-06</strain>
    </source>
</reference>
<dbReference type="InterPro" id="IPR050179">
    <property type="entry name" value="Trans_hexapeptide_repeat"/>
</dbReference>
<dbReference type="SUPFAM" id="SSF51161">
    <property type="entry name" value="Trimeric LpxA-like enzymes"/>
    <property type="match status" value="1"/>
</dbReference>
<feature type="non-terminal residue" evidence="1">
    <location>
        <position position="1"/>
    </location>
</feature>
<proteinExistence type="predicted"/>